<evidence type="ECO:0008006" key="3">
    <source>
        <dbReference type="Google" id="ProtNLM"/>
    </source>
</evidence>
<dbReference type="AlphaFoldDB" id="A0A5C4T4L8"/>
<sequence>MPKAKGDEGDNRLISIPESERRVMMETRQLPLFELYRYQDWDRLFLNPAFSLSRRWSLTKKSRVIESTLVSIPLPPVYVAEMRSGPLVVVDGHHRLRSLFDFLAGRYRLTGLTLMSHLNGSTFDTLEASIRRKIEDYYITVHTITQETHPHILYELVRRIHEGSEKLKPGQFRVLLLEERVQRLLLDYSKDGHFSEAIRGKIPGTYAMDTILRFFAFAEMGFYHYAGDLNRYVEEYIERYSHLLASDGTWEMFRDSMELMARLYGETRVYHPKLQGNVQANRAFFELLAVGFTRYLEQIPSRWHQVQLCVEQLMNDERFVQSLLKQPLSEENVLYRYNTWFTLLHNCVGGERDT</sequence>
<name>A0A5C4T4L8_9BACL</name>
<evidence type="ECO:0000313" key="1">
    <source>
        <dbReference type="EMBL" id="TNJ64018.1"/>
    </source>
</evidence>
<proteinExistence type="predicted"/>
<dbReference type="PANTHER" id="PTHR39639">
    <property type="entry name" value="CHROMOSOME 16, WHOLE GENOME SHOTGUN SEQUENCE"/>
    <property type="match status" value="1"/>
</dbReference>
<gene>
    <name evidence="1" type="ORF">FE784_22150</name>
</gene>
<accession>A0A5C4T4L8</accession>
<reference evidence="1 2" key="1">
    <citation type="submission" date="2019-05" db="EMBL/GenBank/DDBJ databases">
        <title>We sequenced the genome of Paenibacillus hemerocallicola KCTC 33185 for further insight into its adaptation and study the phylogeny of Paenibacillus.</title>
        <authorList>
            <person name="Narsing Rao M.P."/>
        </authorList>
    </citation>
    <scope>NUCLEOTIDE SEQUENCE [LARGE SCALE GENOMIC DNA]</scope>
    <source>
        <strain evidence="1 2">KCTC 33185</strain>
    </source>
</reference>
<dbReference type="Proteomes" id="UP000307943">
    <property type="component" value="Unassembled WGS sequence"/>
</dbReference>
<comment type="caution">
    <text evidence="1">The sequence shown here is derived from an EMBL/GenBank/DDBJ whole genome shotgun (WGS) entry which is preliminary data.</text>
</comment>
<dbReference type="RefSeq" id="WP_139604422.1">
    <property type="nucleotide sequence ID" value="NZ_VDCQ01000034.1"/>
</dbReference>
<evidence type="ECO:0000313" key="2">
    <source>
        <dbReference type="Proteomes" id="UP000307943"/>
    </source>
</evidence>
<organism evidence="1 2">
    <name type="scientific">Paenibacillus hemerocallicola</name>
    <dbReference type="NCBI Taxonomy" id="1172614"/>
    <lineage>
        <taxon>Bacteria</taxon>
        <taxon>Bacillati</taxon>
        <taxon>Bacillota</taxon>
        <taxon>Bacilli</taxon>
        <taxon>Bacillales</taxon>
        <taxon>Paenibacillaceae</taxon>
        <taxon>Paenibacillus</taxon>
    </lineage>
</organism>
<keyword evidence="2" id="KW-1185">Reference proteome</keyword>
<protein>
    <recommendedName>
        <fullName evidence="3">DUF262 domain-containing protein</fullName>
    </recommendedName>
</protein>
<dbReference type="PANTHER" id="PTHR39639:SF1">
    <property type="entry name" value="DUF262 DOMAIN-CONTAINING PROTEIN"/>
    <property type="match status" value="1"/>
</dbReference>
<dbReference type="EMBL" id="VDCQ01000034">
    <property type="protein sequence ID" value="TNJ64018.1"/>
    <property type="molecule type" value="Genomic_DNA"/>
</dbReference>
<dbReference type="OrthoDB" id="9770340at2"/>